<sequence>MRVAEVLSDLTTLYLADPKAALALVTARDAKEGTASAEVITRHEDDDPDLKRAKDLVQLHAEVKMAHQDESGETPKAARKAEKQDDYKAQRRADEAAANVAAVQKADRKAHQNKRQRA</sequence>
<comment type="caution">
    <text evidence="2">The sequence shown here is derived from an EMBL/GenBank/DDBJ whole genome shotgun (WGS) entry which is preliminary data.</text>
</comment>
<accession>A0A4U0Y0T8</accession>
<protein>
    <submittedName>
        <fullName evidence="2">Uncharacterized protein</fullName>
    </submittedName>
</protein>
<dbReference type="OrthoDB" id="5394455at2759"/>
<feature type="compositionally biased region" description="Basic and acidic residues" evidence="1">
    <location>
        <begin position="79"/>
        <end position="95"/>
    </location>
</feature>
<evidence type="ECO:0000313" key="3">
    <source>
        <dbReference type="Proteomes" id="UP000309340"/>
    </source>
</evidence>
<dbReference type="AlphaFoldDB" id="A0A4U0Y0T8"/>
<dbReference type="EMBL" id="NAJQ01000003">
    <property type="protein sequence ID" value="TKA83750.1"/>
    <property type="molecule type" value="Genomic_DNA"/>
</dbReference>
<dbReference type="Proteomes" id="UP000309340">
    <property type="component" value="Unassembled WGS sequence"/>
</dbReference>
<name>A0A4U0Y0T8_9PEZI</name>
<evidence type="ECO:0000313" key="2">
    <source>
        <dbReference type="EMBL" id="TKA83750.1"/>
    </source>
</evidence>
<reference evidence="2 3" key="1">
    <citation type="submission" date="2017-03" db="EMBL/GenBank/DDBJ databases">
        <title>Genomes of endolithic fungi from Antarctica.</title>
        <authorList>
            <person name="Coleine C."/>
            <person name="Masonjones S."/>
            <person name="Stajich J.E."/>
        </authorList>
    </citation>
    <scope>NUCLEOTIDE SEQUENCE [LARGE SCALE GENOMIC DNA]</scope>
    <source>
        <strain evidence="2 3">CCFEE 5184</strain>
    </source>
</reference>
<gene>
    <name evidence="2" type="ORF">B0A55_00046</name>
</gene>
<feature type="region of interest" description="Disordered" evidence="1">
    <location>
        <begin position="65"/>
        <end position="118"/>
    </location>
</feature>
<evidence type="ECO:0000256" key="1">
    <source>
        <dbReference type="SAM" id="MobiDB-lite"/>
    </source>
</evidence>
<organism evidence="2 3">
    <name type="scientific">Friedmanniomyces simplex</name>
    <dbReference type="NCBI Taxonomy" id="329884"/>
    <lineage>
        <taxon>Eukaryota</taxon>
        <taxon>Fungi</taxon>
        <taxon>Dikarya</taxon>
        <taxon>Ascomycota</taxon>
        <taxon>Pezizomycotina</taxon>
        <taxon>Dothideomycetes</taxon>
        <taxon>Dothideomycetidae</taxon>
        <taxon>Mycosphaerellales</taxon>
        <taxon>Teratosphaeriaceae</taxon>
        <taxon>Friedmanniomyces</taxon>
    </lineage>
</organism>
<proteinExistence type="predicted"/>
<keyword evidence="3" id="KW-1185">Reference proteome</keyword>